<evidence type="ECO:0000256" key="3">
    <source>
        <dbReference type="ARBA" id="ARBA00022692"/>
    </source>
</evidence>
<dbReference type="GO" id="GO:0016020">
    <property type="term" value="C:membrane"/>
    <property type="evidence" value="ECO:0007669"/>
    <property type="project" value="UniProtKB-SubCell"/>
</dbReference>
<comment type="caution">
    <text evidence="9">The sequence shown here is derived from an EMBL/GenBank/DDBJ whole genome shotgun (WGS) entry which is preliminary data.</text>
</comment>
<gene>
    <name evidence="9" type="ORF">GGQ97_001087</name>
</gene>
<dbReference type="NCBIfam" id="TIGR01933">
    <property type="entry name" value="hflK"/>
    <property type="match status" value="1"/>
</dbReference>
<dbReference type="PANTHER" id="PTHR43327:SF2">
    <property type="entry name" value="MODULATOR OF FTSH PROTEASE HFLK"/>
    <property type="match status" value="1"/>
</dbReference>
<reference evidence="9 10" key="1">
    <citation type="submission" date="2020-03" db="EMBL/GenBank/DDBJ databases">
        <title>Genomic Encyclopedia of Type Strains, Phase IV (KMG-IV): sequencing the most valuable type-strain genomes for metagenomic binning, comparative biology and taxonomic classification.</title>
        <authorList>
            <person name="Goeker M."/>
        </authorList>
    </citation>
    <scope>NUCLEOTIDE SEQUENCE [LARGE SCALE GENOMIC DNA]</scope>
    <source>
        <strain evidence="9 10">DSM 16846</strain>
    </source>
</reference>
<dbReference type="PANTHER" id="PTHR43327">
    <property type="entry name" value="STOMATIN-LIKE PROTEIN 2, MITOCHONDRIAL"/>
    <property type="match status" value="1"/>
</dbReference>
<evidence type="ECO:0000256" key="6">
    <source>
        <dbReference type="RuleBase" id="RU364113"/>
    </source>
</evidence>
<keyword evidence="9" id="KW-0645">Protease</keyword>
<dbReference type="InterPro" id="IPR010201">
    <property type="entry name" value="HflK"/>
</dbReference>
<dbReference type="SMART" id="SM00244">
    <property type="entry name" value="PHB"/>
    <property type="match status" value="1"/>
</dbReference>
<evidence type="ECO:0000256" key="5">
    <source>
        <dbReference type="ARBA" id="ARBA00023136"/>
    </source>
</evidence>
<accession>A0A7X5Y4Z1</accession>
<dbReference type="SUPFAM" id="SSF117892">
    <property type="entry name" value="Band 7/SPFH domain"/>
    <property type="match status" value="1"/>
</dbReference>
<feature type="region of interest" description="Disordered" evidence="7">
    <location>
        <begin position="359"/>
        <end position="379"/>
    </location>
</feature>
<evidence type="ECO:0000256" key="4">
    <source>
        <dbReference type="ARBA" id="ARBA00022989"/>
    </source>
</evidence>
<dbReference type="GO" id="GO:0008233">
    <property type="term" value="F:peptidase activity"/>
    <property type="evidence" value="ECO:0007669"/>
    <property type="project" value="UniProtKB-KW"/>
</dbReference>
<feature type="transmembrane region" description="Helical" evidence="6">
    <location>
        <begin position="96"/>
        <end position="114"/>
    </location>
</feature>
<evidence type="ECO:0000313" key="10">
    <source>
        <dbReference type="Proteomes" id="UP000558192"/>
    </source>
</evidence>
<comment type="subunit">
    <text evidence="6">HflC and HflK may interact to form a multimeric complex.</text>
</comment>
<evidence type="ECO:0000256" key="1">
    <source>
        <dbReference type="ARBA" id="ARBA00004167"/>
    </source>
</evidence>
<dbReference type="InterPro" id="IPR001107">
    <property type="entry name" value="Band_7"/>
</dbReference>
<dbReference type="GO" id="GO:0006508">
    <property type="term" value="P:proteolysis"/>
    <property type="evidence" value="ECO:0007669"/>
    <property type="project" value="UniProtKB-KW"/>
</dbReference>
<comment type="function">
    <text evidence="6">HflC and HflK could encode or regulate a protease.</text>
</comment>
<name>A0A7X5Y4Z1_9SPHN</name>
<keyword evidence="5 6" id="KW-0472">Membrane</keyword>
<evidence type="ECO:0000256" key="2">
    <source>
        <dbReference type="ARBA" id="ARBA00006971"/>
    </source>
</evidence>
<keyword evidence="9" id="KW-0378">Hydrolase</keyword>
<organism evidence="9 10">
    <name type="scientific">Sphingomonas kaistensis</name>
    <dbReference type="NCBI Taxonomy" id="298708"/>
    <lineage>
        <taxon>Bacteria</taxon>
        <taxon>Pseudomonadati</taxon>
        <taxon>Pseudomonadota</taxon>
        <taxon>Alphaproteobacteria</taxon>
        <taxon>Sphingomonadales</taxon>
        <taxon>Sphingomonadaceae</taxon>
        <taxon>Sphingomonas</taxon>
    </lineage>
</organism>
<comment type="subcellular location">
    <subcellularLocation>
        <location evidence="1">Membrane</location>
        <topology evidence="1">Single-pass membrane protein</topology>
    </subcellularLocation>
</comment>
<protein>
    <recommendedName>
        <fullName evidence="6">Protein HflK</fullName>
    </recommendedName>
</protein>
<feature type="domain" description="Band 7" evidence="8">
    <location>
        <begin position="112"/>
        <end position="278"/>
    </location>
</feature>
<feature type="region of interest" description="Disordered" evidence="7">
    <location>
        <begin position="1"/>
        <end position="68"/>
    </location>
</feature>
<keyword evidence="3 6" id="KW-0812">Transmembrane</keyword>
<keyword evidence="10" id="KW-1185">Reference proteome</keyword>
<sequence length="379" mass="40353">MNMTPGWAARARGLFADNKGPWGSGTGSTPPPTNGGGDNPTPGNPGPASPWGTPGPGRPRGPGASVTSLDDFLARGRARFGGGGGRGAAGPPSKSLIGWGLLAVVLLWLLFTSFHRIAPEERGVVTQVGRYSRTLGPGIGFTLPSPLERVQKVDVENIRNIDLGSTSTETLMLTGDQNIIDIAYSVRWNVRDPELFLFEIQNPEETIQQVAESAMRAALSGVTLDQAIGEGRGEIENRVQENMQRILDSYKSGVLIQGVAVKQADPPAAVNDAFKAVSAAQQAAQSDINQARAYALQLAQLSQGEATAFDKVYEQYRLAPEVTRRRMYYETMERVLQNVDKTIVEAPGVTPYLPLNQTRPPAAAISEPGAQAPNAGAGR</sequence>
<dbReference type="InterPro" id="IPR036013">
    <property type="entry name" value="Band_7/SPFH_dom_sf"/>
</dbReference>
<evidence type="ECO:0000313" key="9">
    <source>
        <dbReference type="EMBL" id="NJC05294.1"/>
    </source>
</evidence>
<evidence type="ECO:0000259" key="8">
    <source>
        <dbReference type="SMART" id="SM00244"/>
    </source>
</evidence>
<proteinExistence type="inferred from homology"/>
<dbReference type="Proteomes" id="UP000558192">
    <property type="component" value="Unassembled WGS sequence"/>
</dbReference>
<dbReference type="CDD" id="cd03404">
    <property type="entry name" value="SPFH_HflK"/>
    <property type="match status" value="1"/>
</dbReference>
<dbReference type="EMBL" id="JAATJC010000001">
    <property type="protein sequence ID" value="NJC05294.1"/>
    <property type="molecule type" value="Genomic_DNA"/>
</dbReference>
<evidence type="ECO:0000256" key="7">
    <source>
        <dbReference type="SAM" id="MobiDB-lite"/>
    </source>
</evidence>
<dbReference type="RefSeq" id="WP_425338709.1">
    <property type="nucleotide sequence ID" value="NZ_JAATJC010000001.1"/>
</dbReference>
<comment type="similarity">
    <text evidence="2 6">Belongs to the band 7/mec-2 family. HflK subfamily.</text>
</comment>
<dbReference type="Gene3D" id="3.30.479.30">
    <property type="entry name" value="Band 7 domain"/>
    <property type="match status" value="1"/>
</dbReference>
<dbReference type="AlphaFoldDB" id="A0A7X5Y4Z1"/>
<dbReference type="InterPro" id="IPR050710">
    <property type="entry name" value="Band7/mec-2_domain"/>
</dbReference>
<dbReference type="Pfam" id="PF01145">
    <property type="entry name" value="Band_7"/>
    <property type="match status" value="1"/>
</dbReference>
<keyword evidence="4 6" id="KW-1133">Transmembrane helix</keyword>